<feature type="region of interest" description="Disordered" evidence="2">
    <location>
        <begin position="1"/>
        <end position="33"/>
    </location>
</feature>
<dbReference type="SMART" id="SM00698">
    <property type="entry name" value="MORN"/>
    <property type="match status" value="6"/>
</dbReference>
<accession>A0AAD2PX82</accession>
<dbReference type="Gene3D" id="2.20.110.10">
    <property type="entry name" value="Histone H3 K4-specific methyltransferase SET7/9 N-terminal domain"/>
    <property type="match status" value="3"/>
</dbReference>
<keyword evidence="1" id="KW-0677">Repeat</keyword>
<dbReference type="SUPFAM" id="SSF82185">
    <property type="entry name" value="Histone H3 K4-specific methyltransferase SET7/9 N-terminal domain"/>
    <property type="match status" value="2"/>
</dbReference>
<reference evidence="3" key="1">
    <citation type="submission" date="2023-08" db="EMBL/GenBank/DDBJ databases">
        <authorList>
            <person name="Audoor S."/>
            <person name="Bilcke G."/>
        </authorList>
    </citation>
    <scope>NUCLEOTIDE SEQUENCE</scope>
</reference>
<dbReference type="EMBL" id="CAKOGP040002202">
    <property type="protein sequence ID" value="CAJ1964831.1"/>
    <property type="molecule type" value="Genomic_DNA"/>
</dbReference>
<organism evidence="3 4">
    <name type="scientific">Cylindrotheca closterium</name>
    <dbReference type="NCBI Taxonomy" id="2856"/>
    <lineage>
        <taxon>Eukaryota</taxon>
        <taxon>Sar</taxon>
        <taxon>Stramenopiles</taxon>
        <taxon>Ochrophyta</taxon>
        <taxon>Bacillariophyta</taxon>
        <taxon>Bacillariophyceae</taxon>
        <taxon>Bacillariophycidae</taxon>
        <taxon>Bacillariales</taxon>
        <taxon>Bacillariaceae</taxon>
        <taxon>Cylindrotheca</taxon>
    </lineage>
</organism>
<evidence type="ECO:0000256" key="1">
    <source>
        <dbReference type="ARBA" id="ARBA00022737"/>
    </source>
</evidence>
<dbReference type="AlphaFoldDB" id="A0AAD2PX82"/>
<dbReference type="PANTHER" id="PTHR43215:SF14">
    <property type="entry name" value="RADIAL SPOKE HEAD 1 HOMOLOG"/>
    <property type="match status" value="1"/>
</dbReference>
<dbReference type="Pfam" id="PF02493">
    <property type="entry name" value="MORN"/>
    <property type="match status" value="6"/>
</dbReference>
<dbReference type="PANTHER" id="PTHR43215">
    <property type="entry name" value="RADIAL SPOKE HEAD 1 HOMOLOG"/>
    <property type="match status" value="1"/>
</dbReference>
<dbReference type="Proteomes" id="UP001295423">
    <property type="component" value="Unassembled WGS sequence"/>
</dbReference>
<sequence>MSDNDSDDSSISGVKLNRLQTHDTGGESVFIPSDLPISNGMINYRPELQSTVSEISMGMDAATMSDPDSDGEEELAPKKGMHQRGGLLNMLPLEEELDLSDDDGDEDSDDDSDNDKDPNIPQDPYQSFQGKPVMLVTDQIVNDHYGDSGLYSGTVTADALVPHGKGLLLYQNSRIYDGEWEDGKWHGKGCWQNINGDVYNGSFRNEKRHGYGVYKWENGNEYAGEFKDDQRHGKGVFKFGNGTVYDGEFVEGVFEGTGTYSFGTGMYEGEWLAGKYHGKGFLLNANGSSYTGNFEAGHQHGEGVEFQADGTQMSGRWNRGRPPIRW</sequence>
<name>A0AAD2PX82_9STRA</name>
<proteinExistence type="predicted"/>
<protein>
    <recommendedName>
        <fullName evidence="5">MORN repeat-containing protein 5</fullName>
    </recommendedName>
</protein>
<gene>
    <name evidence="3" type="ORF">CYCCA115_LOCUS20815</name>
</gene>
<feature type="region of interest" description="Disordered" evidence="2">
    <location>
        <begin position="61"/>
        <end position="85"/>
    </location>
</feature>
<comment type="caution">
    <text evidence="3">The sequence shown here is derived from an EMBL/GenBank/DDBJ whole genome shotgun (WGS) entry which is preliminary data.</text>
</comment>
<keyword evidence="4" id="KW-1185">Reference proteome</keyword>
<evidence type="ECO:0000313" key="4">
    <source>
        <dbReference type="Proteomes" id="UP001295423"/>
    </source>
</evidence>
<dbReference type="InterPro" id="IPR003409">
    <property type="entry name" value="MORN"/>
</dbReference>
<evidence type="ECO:0000256" key="2">
    <source>
        <dbReference type="SAM" id="MobiDB-lite"/>
    </source>
</evidence>
<feature type="region of interest" description="Disordered" evidence="2">
    <location>
        <begin position="98"/>
        <end position="131"/>
    </location>
</feature>
<evidence type="ECO:0008006" key="5">
    <source>
        <dbReference type="Google" id="ProtNLM"/>
    </source>
</evidence>
<evidence type="ECO:0000313" key="3">
    <source>
        <dbReference type="EMBL" id="CAJ1964831.1"/>
    </source>
</evidence>
<feature type="compositionally biased region" description="Acidic residues" evidence="2">
    <location>
        <begin position="98"/>
        <end position="114"/>
    </location>
</feature>